<dbReference type="EMBL" id="JADCNL010000010">
    <property type="protein sequence ID" value="KAG0463724.1"/>
    <property type="molecule type" value="Genomic_DNA"/>
</dbReference>
<evidence type="ECO:0000259" key="3">
    <source>
        <dbReference type="Pfam" id="PF06203"/>
    </source>
</evidence>
<dbReference type="InterPro" id="IPR045281">
    <property type="entry name" value="CONSTANS-like"/>
</dbReference>
<dbReference type="Proteomes" id="UP000636800">
    <property type="component" value="Chromosome 10"/>
</dbReference>
<gene>
    <name evidence="4" type="ORF">HPP92_019793</name>
</gene>
<keyword evidence="2" id="KW-0539">Nucleus</keyword>
<dbReference type="GO" id="GO:0003700">
    <property type="term" value="F:DNA-binding transcription factor activity"/>
    <property type="evidence" value="ECO:0007669"/>
    <property type="project" value="TreeGrafter"/>
</dbReference>
<name>A0A835Q614_VANPL</name>
<protein>
    <recommendedName>
        <fullName evidence="3">CCT domain-containing protein</fullName>
    </recommendedName>
</protein>
<dbReference type="OrthoDB" id="6474464at2759"/>
<evidence type="ECO:0000256" key="2">
    <source>
        <dbReference type="ARBA" id="ARBA00023242"/>
    </source>
</evidence>
<evidence type="ECO:0000313" key="5">
    <source>
        <dbReference type="Proteomes" id="UP000636800"/>
    </source>
</evidence>
<sequence>MNGSFSPLNLPAHRRLRSHRKGRPIQCRGAQERIESLGFDFCGLQYACRKTLADSRLRVSGRFARNGEAEHEAEYTENGFRCWKSCDFDGEYGGGDCWIQMQEMLPTSGEENWDYDEDLWAGLGGVFGMDDSRNF</sequence>
<dbReference type="Pfam" id="PF06203">
    <property type="entry name" value="CCT"/>
    <property type="match status" value="1"/>
</dbReference>
<feature type="domain" description="CCT" evidence="3">
    <location>
        <begin position="45"/>
        <end position="66"/>
    </location>
</feature>
<comment type="caution">
    <text evidence="4">The sequence shown here is derived from an EMBL/GenBank/DDBJ whole genome shotgun (WGS) entry which is preliminary data.</text>
</comment>
<organism evidence="4 5">
    <name type="scientific">Vanilla planifolia</name>
    <name type="common">Vanilla</name>
    <dbReference type="NCBI Taxonomy" id="51239"/>
    <lineage>
        <taxon>Eukaryota</taxon>
        <taxon>Viridiplantae</taxon>
        <taxon>Streptophyta</taxon>
        <taxon>Embryophyta</taxon>
        <taxon>Tracheophyta</taxon>
        <taxon>Spermatophyta</taxon>
        <taxon>Magnoliopsida</taxon>
        <taxon>Liliopsida</taxon>
        <taxon>Asparagales</taxon>
        <taxon>Orchidaceae</taxon>
        <taxon>Vanilloideae</taxon>
        <taxon>Vanilleae</taxon>
        <taxon>Vanilla</taxon>
    </lineage>
</organism>
<reference evidence="4 5" key="1">
    <citation type="journal article" date="2020" name="Nat. Food">
        <title>A phased Vanilla planifolia genome enables genetic improvement of flavour and production.</title>
        <authorList>
            <person name="Hasing T."/>
            <person name="Tang H."/>
            <person name="Brym M."/>
            <person name="Khazi F."/>
            <person name="Huang T."/>
            <person name="Chambers A.H."/>
        </authorList>
    </citation>
    <scope>NUCLEOTIDE SEQUENCE [LARGE SCALE GENOMIC DNA]</scope>
    <source>
        <tissue evidence="4">Leaf</tissue>
    </source>
</reference>
<accession>A0A835Q614</accession>
<evidence type="ECO:0000313" key="4">
    <source>
        <dbReference type="EMBL" id="KAG0463724.1"/>
    </source>
</evidence>
<evidence type="ECO:0000256" key="1">
    <source>
        <dbReference type="ARBA" id="ARBA00004123"/>
    </source>
</evidence>
<dbReference type="GO" id="GO:0009909">
    <property type="term" value="P:regulation of flower development"/>
    <property type="evidence" value="ECO:0007669"/>
    <property type="project" value="InterPro"/>
</dbReference>
<dbReference type="PANTHER" id="PTHR31319:SF100">
    <property type="entry name" value="OS01G0835700 PROTEIN"/>
    <property type="match status" value="1"/>
</dbReference>
<keyword evidence="5" id="KW-1185">Reference proteome</keyword>
<proteinExistence type="predicted"/>
<dbReference type="PANTHER" id="PTHR31319">
    <property type="entry name" value="ZINC FINGER PROTEIN CONSTANS-LIKE 4"/>
    <property type="match status" value="1"/>
</dbReference>
<comment type="subcellular location">
    <subcellularLocation>
        <location evidence="1">Nucleus</location>
    </subcellularLocation>
</comment>
<dbReference type="GO" id="GO:0005634">
    <property type="term" value="C:nucleus"/>
    <property type="evidence" value="ECO:0007669"/>
    <property type="project" value="UniProtKB-SubCell"/>
</dbReference>
<dbReference type="InterPro" id="IPR010402">
    <property type="entry name" value="CCT_domain"/>
</dbReference>
<dbReference type="AlphaFoldDB" id="A0A835Q614"/>